<comment type="caution">
    <text evidence="4">The sequence shown here is derived from an EMBL/GenBank/DDBJ whole genome shotgun (WGS) entry which is preliminary data.</text>
</comment>
<dbReference type="GO" id="GO:0016236">
    <property type="term" value="P:macroautophagy"/>
    <property type="evidence" value="ECO:0007669"/>
    <property type="project" value="TreeGrafter"/>
</dbReference>
<dbReference type="RefSeq" id="XP_029242982.1">
    <property type="nucleotide sequence ID" value="XM_029377239.1"/>
</dbReference>
<evidence type="ECO:0000256" key="3">
    <source>
        <dbReference type="PROSITE-ProRule" id="PRU01006"/>
    </source>
</evidence>
<dbReference type="EMBL" id="MKGL01000002">
    <property type="protein sequence ID" value="RNF12792.1"/>
    <property type="molecule type" value="Genomic_DNA"/>
</dbReference>
<dbReference type="PANTHER" id="PTHR12616:SF1">
    <property type="entry name" value="VACUOLAR PROTEIN SORTING-ASSOCIATED PROTEIN 41 HOMOLOG"/>
    <property type="match status" value="1"/>
</dbReference>
<dbReference type="AlphaFoldDB" id="A0A3R7RTS2"/>
<dbReference type="GO" id="GO:0005770">
    <property type="term" value="C:late endosome"/>
    <property type="evidence" value="ECO:0007669"/>
    <property type="project" value="TreeGrafter"/>
</dbReference>
<evidence type="ECO:0000313" key="5">
    <source>
        <dbReference type="Proteomes" id="UP000283634"/>
    </source>
</evidence>
<reference evidence="4 5" key="1">
    <citation type="journal article" date="2018" name="BMC Genomics">
        <title>Genomic comparison of Trypanosoma conorhini and Trypanosoma rangeli to Trypanosoma cruzi strains of high and low virulence.</title>
        <authorList>
            <person name="Bradwell K.R."/>
            <person name="Koparde V.N."/>
            <person name="Matveyev A.V."/>
            <person name="Serrano M.G."/>
            <person name="Alves J.M."/>
            <person name="Parikh H."/>
            <person name="Huang B."/>
            <person name="Lee V."/>
            <person name="Espinosa-Alvarez O."/>
            <person name="Ortiz P.A."/>
            <person name="Costa-Martins A.G."/>
            <person name="Teixeira M.M."/>
            <person name="Buck G.A."/>
        </authorList>
    </citation>
    <scope>NUCLEOTIDE SEQUENCE [LARGE SCALE GENOMIC DNA]</scope>
    <source>
        <strain evidence="4 5">AM80</strain>
    </source>
</reference>
<keyword evidence="1" id="KW-0813">Transport</keyword>
<gene>
    <name evidence="4" type="ORF">TraAM80_00148</name>
</gene>
<dbReference type="GeneID" id="40324081"/>
<dbReference type="OrthoDB" id="244107at2759"/>
<dbReference type="PROSITE" id="PS50236">
    <property type="entry name" value="CHCR"/>
    <property type="match status" value="1"/>
</dbReference>
<evidence type="ECO:0000256" key="2">
    <source>
        <dbReference type="ARBA" id="ARBA00022927"/>
    </source>
</evidence>
<dbReference type="GO" id="GO:0006623">
    <property type="term" value="P:protein targeting to vacuole"/>
    <property type="evidence" value="ECO:0007669"/>
    <property type="project" value="InterPro"/>
</dbReference>
<sequence length="419" mass="46269">MEVLPLLFARNEDGTIQLLVEHVHSTDAAVDDGAVTAALQSGLCFSPAAVVQRLERTQRRYLWLYLKALQARDKAVYAALSETHAQLFATLFIENNPSGLLAFLRENSAHLPKLREICALCKKHQLLEEMVFLLARMGKEEEGLHIIVHEMKNVRKAVQFIADVPNVEDQLQLYKSLVQMSVDVNAMLHSRHGQKYIEHCVTEGETWDSISRKYGVDENDLRMANGAGTPLFGGDMSRVAPASGTCIVPLNLLEALLRAIVDPSISGRVTLDPAQVVELLPENEPMPHVGSSIAAVARSKANDVRLMTAVVHVATSDLGKQYQTLYRRRGAAICVEPGMTMCPFCHQPTMAGVVVFGCSHTYHSNCVIGYLAGEGALLVEPADVDVGRFFKCPEEYLRPDTRQRSPRCLLCNEVRGAVR</sequence>
<dbReference type="InterPro" id="IPR000547">
    <property type="entry name" value="Clathrin_H-chain/VPS_repeat"/>
</dbReference>
<dbReference type="InterPro" id="IPR018392">
    <property type="entry name" value="LysM"/>
</dbReference>
<evidence type="ECO:0000256" key="1">
    <source>
        <dbReference type="ARBA" id="ARBA00022448"/>
    </source>
</evidence>
<dbReference type="Pfam" id="PF23556">
    <property type="entry name" value="TPR_Vps41"/>
    <property type="match status" value="1"/>
</dbReference>
<keyword evidence="5" id="KW-1185">Reference proteome</keyword>
<dbReference type="InterPro" id="IPR045111">
    <property type="entry name" value="Vps41/Vps8"/>
</dbReference>
<dbReference type="GO" id="GO:0034058">
    <property type="term" value="P:endosomal vesicle fusion"/>
    <property type="evidence" value="ECO:0007669"/>
    <property type="project" value="TreeGrafter"/>
</dbReference>
<dbReference type="Gene3D" id="3.10.350.10">
    <property type="entry name" value="LysM domain"/>
    <property type="match status" value="1"/>
</dbReference>
<dbReference type="CDD" id="cd00118">
    <property type="entry name" value="LysM"/>
    <property type="match status" value="1"/>
</dbReference>
<evidence type="ECO:0000313" key="4">
    <source>
        <dbReference type="EMBL" id="RNF12792.1"/>
    </source>
</evidence>
<accession>A0A3R7RTS2</accession>
<organism evidence="4 5">
    <name type="scientific">Trypanosoma rangeli</name>
    <dbReference type="NCBI Taxonomy" id="5698"/>
    <lineage>
        <taxon>Eukaryota</taxon>
        <taxon>Discoba</taxon>
        <taxon>Euglenozoa</taxon>
        <taxon>Kinetoplastea</taxon>
        <taxon>Metakinetoplastina</taxon>
        <taxon>Trypanosomatida</taxon>
        <taxon>Trypanosomatidae</taxon>
        <taxon>Trypanosoma</taxon>
        <taxon>Herpetosoma</taxon>
    </lineage>
</organism>
<name>A0A3R7RTS2_TRYRA</name>
<dbReference type="GO" id="GO:0009267">
    <property type="term" value="P:cellular response to starvation"/>
    <property type="evidence" value="ECO:0007669"/>
    <property type="project" value="TreeGrafter"/>
</dbReference>
<protein>
    <submittedName>
        <fullName evidence="4">Vacuolar assembly protein vps41</fullName>
    </submittedName>
</protein>
<dbReference type="Proteomes" id="UP000283634">
    <property type="component" value="Unassembled WGS sequence"/>
</dbReference>
<dbReference type="InterPro" id="IPR036779">
    <property type="entry name" value="LysM_dom_sf"/>
</dbReference>
<keyword evidence="2" id="KW-0653">Protein transport</keyword>
<dbReference type="GO" id="GO:0030897">
    <property type="term" value="C:HOPS complex"/>
    <property type="evidence" value="ECO:0007669"/>
    <property type="project" value="TreeGrafter"/>
</dbReference>
<feature type="repeat" description="CHCR" evidence="3">
    <location>
        <begin position="37"/>
        <end position="186"/>
    </location>
</feature>
<dbReference type="PANTHER" id="PTHR12616">
    <property type="entry name" value="VACUOLAR PROTEIN SORTING VPS41"/>
    <property type="match status" value="1"/>
</dbReference>
<proteinExistence type="predicted"/>